<evidence type="ECO:0000256" key="1">
    <source>
        <dbReference type="ARBA" id="ARBA00004906"/>
    </source>
</evidence>
<dbReference type="GO" id="GO:0005634">
    <property type="term" value="C:nucleus"/>
    <property type="evidence" value="ECO:0007669"/>
    <property type="project" value="TreeGrafter"/>
</dbReference>
<dbReference type="UniPathway" id="UPA00143"/>
<proteinExistence type="predicted"/>
<feature type="domain" description="ZBR-type" evidence="6">
    <location>
        <begin position="273"/>
        <end position="321"/>
    </location>
</feature>
<keyword evidence="4" id="KW-0833">Ubl conjugation pathway</keyword>
<dbReference type="SUPFAM" id="SSF81383">
    <property type="entry name" value="F-box domain"/>
    <property type="match status" value="1"/>
</dbReference>
<dbReference type="OrthoDB" id="9984940at2759"/>
<dbReference type="InterPro" id="IPR036047">
    <property type="entry name" value="F-box-like_dom_sf"/>
</dbReference>
<keyword evidence="5" id="KW-0862">Zinc</keyword>
<dbReference type="Gene3D" id="1.20.1280.50">
    <property type="match status" value="1"/>
</dbReference>
<dbReference type="InterPro" id="IPR047147">
    <property type="entry name" value="FBX5_43"/>
</dbReference>
<dbReference type="PANTHER" id="PTHR15493:SF9">
    <property type="entry name" value="GH14043P"/>
    <property type="match status" value="1"/>
</dbReference>
<feature type="non-terminal residue" evidence="7">
    <location>
        <position position="1"/>
    </location>
</feature>
<sequence length="346" mass="38497">KNHLDEACPVSFQSGAPHHLCKSPCKRTGVKELDVDFILSPTKSRKMQSSEEKSVTCAARKIFHGDLSTNHASNTDSLELQARLQQPALDHSRSSRLEPSLCQCSEPCIPDTSDGHLCKKLRVVLQKSLPQEPSRLIGRNIGVPKLDIIEALHKNFNLCLARIMSFLEPEDLNNVCMVSKAWRQAFEADSTSFHRYRQFLSDLKAKKQTMLVYSGKENVGEKAIDKPRTKPMTESKGCFSTLQFQASPHNVQPILPKTQPKSSGQSGVQWGDELRLCPSCQHSALVRPHQGRAVCRNPSCGFDFCTQCFAAYHHPKPCKPLGGCHRSVAKKDVAGSLKSKKSLKRL</sequence>
<comment type="caution">
    <text evidence="7">The sequence shown here is derived from an EMBL/GenBank/DDBJ whole genome shotgun (WGS) entry which is preliminary data.</text>
</comment>
<dbReference type="Pfam" id="PF00646">
    <property type="entry name" value="F-box"/>
    <property type="match status" value="1"/>
</dbReference>
<dbReference type="EMBL" id="RQTK01000941">
    <property type="protein sequence ID" value="RUS73401.1"/>
    <property type="molecule type" value="Genomic_DNA"/>
</dbReference>
<organism evidence="7 8">
    <name type="scientific">Elysia chlorotica</name>
    <name type="common">Eastern emerald elysia</name>
    <name type="synonym">Sea slug</name>
    <dbReference type="NCBI Taxonomy" id="188477"/>
    <lineage>
        <taxon>Eukaryota</taxon>
        <taxon>Metazoa</taxon>
        <taxon>Spiralia</taxon>
        <taxon>Lophotrochozoa</taxon>
        <taxon>Mollusca</taxon>
        <taxon>Gastropoda</taxon>
        <taxon>Heterobranchia</taxon>
        <taxon>Euthyneura</taxon>
        <taxon>Panpulmonata</taxon>
        <taxon>Sacoglossa</taxon>
        <taxon>Placobranchoidea</taxon>
        <taxon>Plakobranchidae</taxon>
        <taxon>Elysia</taxon>
    </lineage>
</organism>
<dbReference type="GO" id="GO:0045835">
    <property type="term" value="P:negative regulation of meiotic nuclear division"/>
    <property type="evidence" value="ECO:0007669"/>
    <property type="project" value="InterPro"/>
</dbReference>
<dbReference type="Proteomes" id="UP000271974">
    <property type="component" value="Unassembled WGS sequence"/>
</dbReference>
<dbReference type="Gene3D" id="2.20.25.20">
    <property type="match status" value="1"/>
</dbReference>
<protein>
    <recommendedName>
        <fullName evidence="6">ZBR-type domain-containing protein</fullName>
    </recommendedName>
</protein>
<keyword evidence="3" id="KW-0863">Zinc-finger</keyword>
<dbReference type="GO" id="GO:0016567">
    <property type="term" value="P:protein ubiquitination"/>
    <property type="evidence" value="ECO:0007669"/>
    <property type="project" value="UniProtKB-UniPathway"/>
</dbReference>
<dbReference type="CDD" id="cd22086">
    <property type="entry name" value="F-box_EMI"/>
    <property type="match status" value="1"/>
</dbReference>
<dbReference type="GO" id="GO:0008270">
    <property type="term" value="F:zinc ion binding"/>
    <property type="evidence" value="ECO:0007669"/>
    <property type="project" value="UniProtKB-KW"/>
</dbReference>
<dbReference type="CDD" id="cd20348">
    <property type="entry name" value="BRcat_RBR_EMI"/>
    <property type="match status" value="1"/>
</dbReference>
<dbReference type="STRING" id="188477.A0A3S1BRT6"/>
<dbReference type="InterPro" id="IPR044064">
    <property type="entry name" value="ZF_ZBR"/>
</dbReference>
<evidence type="ECO:0000256" key="4">
    <source>
        <dbReference type="ARBA" id="ARBA00022786"/>
    </source>
</evidence>
<evidence type="ECO:0000256" key="3">
    <source>
        <dbReference type="ARBA" id="ARBA00022771"/>
    </source>
</evidence>
<accession>A0A3S1BRT6</accession>
<dbReference type="AlphaFoldDB" id="A0A3S1BRT6"/>
<reference evidence="7 8" key="1">
    <citation type="submission" date="2019-01" db="EMBL/GenBank/DDBJ databases">
        <title>A draft genome assembly of the solar-powered sea slug Elysia chlorotica.</title>
        <authorList>
            <person name="Cai H."/>
            <person name="Li Q."/>
            <person name="Fang X."/>
            <person name="Li J."/>
            <person name="Curtis N.E."/>
            <person name="Altenburger A."/>
            <person name="Shibata T."/>
            <person name="Feng M."/>
            <person name="Maeda T."/>
            <person name="Schwartz J.A."/>
            <person name="Shigenobu S."/>
            <person name="Lundholm N."/>
            <person name="Nishiyama T."/>
            <person name="Yang H."/>
            <person name="Hasebe M."/>
            <person name="Li S."/>
            <person name="Pierce S.K."/>
            <person name="Wang J."/>
        </authorList>
    </citation>
    <scope>NUCLEOTIDE SEQUENCE [LARGE SCALE GENOMIC DNA]</scope>
    <source>
        <strain evidence="7">EC2010</strain>
        <tissue evidence="7">Whole organism of an adult</tissue>
    </source>
</reference>
<evidence type="ECO:0000256" key="5">
    <source>
        <dbReference type="ARBA" id="ARBA00022833"/>
    </source>
</evidence>
<evidence type="ECO:0000256" key="2">
    <source>
        <dbReference type="ARBA" id="ARBA00022723"/>
    </source>
</evidence>
<evidence type="ECO:0000259" key="6">
    <source>
        <dbReference type="PROSITE" id="PS51872"/>
    </source>
</evidence>
<dbReference type="GO" id="GO:0007088">
    <property type="term" value="P:regulation of mitotic nuclear division"/>
    <property type="evidence" value="ECO:0007669"/>
    <property type="project" value="InterPro"/>
</dbReference>
<gene>
    <name evidence="7" type="ORF">EGW08_018840</name>
</gene>
<keyword evidence="2" id="KW-0479">Metal-binding</keyword>
<dbReference type="SUPFAM" id="SSF57850">
    <property type="entry name" value="RING/U-box"/>
    <property type="match status" value="1"/>
</dbReference>
<name>A0A3S1BRT6_ELYCH</name>
<dbReference type="InterPro" id="IPR001810">
    <property type="entry name" value="F-box_dom"/>
</dbReference>
<keyword evidence="8" id="KW-1185">Reference proteome</keyword>
<dbReference type="PANTHER" id="PTHR15493">
    <property type="entry name" value="F-BOX ONLY PROTEIN 5 AND 43"/>
    <property type="match status" value="1"/>
</dbReference>
<comment type="pathway">
    <text evidence="1">Protein modification; protein ubiquitination.</text>
</comment>
<dbReference type="PROSITE" id="PS51872">
    <property type="entry name" value="ZF_ZBR"/>
    <property type="match status" value="1"/>
</dbReference>
<evidence type="ECO:0000313" key="7">
    <source>
        <dbReference type="EMBL" id="RUS73401.1"/>
    </source>
</evidence>
<evidence type="ECO:0000313" key="8">
    <source>
        <dbReference type="Proteomes" id="UP000271974"/>
    </source>
</evidence>